<evidence type="ECO:0000313" key="1">
    <source>
        <dbReference type="EMBL" id="AYV83866.1"/>
    </source>
</evidence>
<sequence length="559" mass="63993">MAATIHKLLKFIDDNEGKIDFSPLMADHNFFRKKVNRSEPIASEIKRIIKEFPHKSKRIFMPAMGLSNADLLGPQILLPIGPFNIFGCQKSTDIDIVMLVPHRDQVKMKPDMKDLREKLNSLGYDPSREIDLNLIYVEDGAIQAAKHGGKETQNIVLHTYRFHKQMHPCLITKEAEILIEDKIRIITKYVLDKLDVLLHDEKVYKIERSNKQKLYRSQNSWERIDYVISILKRMKFIPDDPKWKDVMKSLVMKLIQLLLLDNGDLEYTKKGLADKFGLLFKKEHAHALWFLMRGNEGIYGESCMGVLIDEFVRIVGECKDEFKWQSVPLELKINPTRLPQEVFDGFVSSPIVASKILVEYFQKACPDKGIGKMFILKCFGSEKLPRDLLENNIVLLDQRSPEWLEALSYYRCGKNTGVLPYEGPDWVEFYFNLVRGCFVEFMVVHGVDFTKLDPSLVNAEKVMVGLCVIEKKEKTPGIAPDLLLVVGDEIIPVEIKCVVGQPGKGHAYRRAVKLARLQLKSTSAILHKGNRGIIIIVYLYPNDDGNIIFDPQASIFSLS</sequence>
<protein>
    <submittedName>
        <fullName evidence="1">Uncharacterized protein</fullName>
    </submittedName>
</protein>
<dbReference type="EMBL" id="MK072395">
    <property type="protein sequence ID" value="AYV83866.1"/>
    <property type="molecule type" value="Genomic_DNA"/>
</dbReference>
<reference evidence="1" key="1">
    <citation type="submission" date="2018-10" db="EMBL/GenBank/DDBJ databases">
        <title>Hidden diversity of soil giant viruses.</title>
        <authorList>
            <person name="Schulz F."/>
            <person name="Alteio L."/>
            <person name="Goudeau D."/>
            <person name="Ryan E.M."/>
            <person name="Malmstrom R.R."/>
            <person name="Blanchard J."/>
            <person name="Woyke T."/>
        </authorList>
    </citation>
    <scope>NUCLEOTIDE SEQUENCE</scope>
    <source>
        <strain evidence="1">HYV1</strain>
    </source>
</reference>
<proteinExistence type="predicted"/>
<gene>
    <name evidence="1" type="ORF">Hyperionvirus13_8</name>
</gene>
<accession>A0A3G5A9B1</accession>
<name>A0A3G5A9B1_9VIRU</name>
<organism evidence="1">
    <name type="scientific">Hyperionvirus sp</name>
    <dbReference type="NCBI Taxonomy" id="2487770"/>
    <lineage>
        <taxon>Viruses</taxon>
        <taxon>Varidnaviria</taxon>
        <taxon>Bamfordvirae</taxon>
        <taxon>Nucleocytoviricota</taxon>
        <taxon>Megaviricetes</taxon>
        <taxon>Imitervirales</taxon>
        <taxon>Mimiviridae</taxon>
        <taxon>Klosneuvirinae</taxon>
    </lineage>
</organism>